<evidence type="ECO:0000313" key="3">
    <source>
        <dbReference type="EMBL" id="KAK3588183.1"/>
    </source>
</evidence>
<feature type="compositionally biased region" description="Polar residues" evidence="1">
    <location>
        <begin position="618"/>
        <end position="628"/>
    </location>
</feature>
<feature type="region of interest" description="Disordered" evidence="1">
    <location>
        <begin position="615"/>
        <end position="670"/>
    </location>
</feature>
<dbReference type="Gene3D" id="3.50.50.60">
    <property type="entry name" value="FAD/NAD(P)-binding domain"/>
    <property type="match status" value="1"/>
</dbReference>
<sequence length="670" mass="76761">MTTLIAIMNLLARSTRDNEKDKEKSLALFFTRHKECLSAYLFRDNSRCFRSRLPYLKERICNKMDAGQIKLNTEHKSLQQEDNHRKLFFDKITKGGLQYVYEFRKGISDPQKNGTTSKEKHVIIVGAGISGLVAAYELEQAGHKTTIIELTNRVGGRVKTVHEFPKGLHAEGGAMRIPPSHFLTWHYLKLFKIKMRPFKNKNPKGFLYLFGNKITLEDWEKDNGKWTNAFWPGWDANLSPEMKENGISGILDLYRETVRPVKEELIKDHSEEGWDKWTNKWSKLSMLEFFRSDQYQAKNEPRLRPWTEAAILAYKMSGYNIILDQSMVEYLRDELGGWWQEELYTPEDGMSALLEAFIGPNKYGWNKNVELLNQINFGIRVQEVELMDTNDQVKVTGTNTQSGEHVCYQGDAVILALPLTILRQLKLPLEPKQQMALADITYEASTKVLLQFRKRFWQDSVGQGGFTITDRPIGQIKYPGWDGSPYTKDDRGILVSYTWGQDALTLGAQTSDQAVASALQEVCKIHPEAKQYFEHGVVQAWSSDPASQGAFACIRPFEYINNKDVLTNPIHPVYLAGDAISWANGWIQGALMSGLYVAYKFYKYNEDDAPCKKREDQQIVNEDNATSSTKRRTEQPIVIKDNAQSNKRKRQQIDNEDEALSSTKKIKGSK</sequence>
<dbReference type="InterPro" id="IPR002937">
    <property type="entry name" value="Amino_oxidase"/>
</dbReference>
<dbReference type="InterPro" id="IPR050281">
    <property type="entry name" value="Flavin_monoamine_oxidase"/>
</dbReference>
<dbReference type="Proteomes" id="UP001195483">
    <property type="component" value="Unassembled WGS sequence"/>
</dbReference>
<evidence type="ECO:0000259" key="2">
    <source>
        <dbReference type="Pfam" id="PF01593"/>
    </source>
</evidence>
<reference evidence="3" key="2">
    <citation type="journal article" date="2021" name="Genome Biol. Evol.">
        <title>Developing a high-quality reference genome for a parasitic bivalve with doubly uniparental inheritance (Bivalvia: Unionida).</title>
        <authorList>
            <person name="Smith C.H."/>
        </authorList>
    </citation>
    <scope>NUCLEOTIDE SEQUENCE</scope>
    <source>
        <strain evidence="3">CHS0354</strain>
        <tissue evidence="3">Mantle</tissue>
    </source>
</reference>
<reference evidence="3" key="3">
    <citation type="submission" date="2023-05" db="EMBL/GenBank/DDBJ databases">
        <authorList>
            <person name="Smith C.H."/>
        </authorList>
    </citation>
    <scope>NUCLEOTIDE SEQUENCE</scope>
    <source>
        <strain evidence="3">CHS0354</strain>
        <tissue evidence="3">Mantle</tissue>
    </source>
</reference>
<reference evidence="3" key="1">
    <citation type="journal article" date="2021" name="Genome Biol. Evol.">
        <title>A High-Quality Reference Genome for a Parasitic Bivalve with Doubly Uniparental Inheritance (Bivalvia: Unionida).</title>
        <authorList>
            <person name="Smith C.H."/>
        </authorList>
    </citation>
    <scope>NUCLEOTIDE SEQUENCE</scope>
    <source>
        <strain evidence="3">CHS0354</strain>
    </source>
</reference>
<dbReference type="PANTHER" id="PTHR10742:SF342">
    <property type="entry name" value="AMINE OXIDASE"/>
    <property type="match status" value="1"/>
</dbReference>
<accession>A0AAE0SAJ7</accession>
<evidence type="ECO:0000256" key="1">
    <source>
        <dbReference type="SAM" id="MobiDB-lite"/>
    </source>
</evidence>
<name>A0AAE0SAJ7_9BIVA</name>
<dbReference type="InterPro" id="IPR036188">
    <property type="entry name" value="FAD/NAD-bd_sf"/>
</dbReference>
<dbReference type="PANTHER" id="PTHR10742">
    <property type="entry name" value="FLAVIN MONOAMINE OXIDASE"/>
    <property type="match status" value="1"/>
</dbReference>
<evidence type="ECO:0000313" key="4">
    <source>
        <dbReference type="Proteomes" id="UP001195483"/>
    </source>
</evidence>
<dbReference type="GO" id="GO:0001716">
    <property type="term" value="F:L-amino-acid oxidase activity"/>
    <property type="evidence" value="ECO:0007669"/>
    <property type="project" value="TreeGrafter"/>
</dbReference>
<dbReference type="AlphaFoldDB" id="A0AAE0SAJ7"/>
<dbReference type="SUPFAM" id="SSF54373">
    <property type="entry name" value="FAD-linked reductases, C-terminal domain"/>
    <property type="match status" value="1"/>
</dbReference>
<comment type="caution">
    <text evidence="3">The sequence shown here is derived from an EMBL/GenBank/DDBJ whole genome shotgun (WGS) entry which is preliminary data.</text>
</comment>
<dbReference type="Gene3D" id="1.20.1440.240">
    <property type="match status" value="1"/>
</dbReference>
<dbReference type="Pfam" id="PF01593">
    <property type="entry name" value="Amino_oxidase"/>
    <property type="match status" value="1"/>
</dbReference>
<dbReference type="EMBL" id="JAEAOA010000745">
    <property type="protein sequence ID" value="KAK3588183.1"/>
    <property type="molecule type" value="Genomic_DNA"/>
</dbReference>
<organism evidence="3 4">
    <name type="scientific">Potamilus streckersoni</name>
    <dbReference type="NCBI Taxonomy" id="2493646"/>
    <lineage>
        <taxon>Eukaryota</taxon>
        <taxon>Metazoa</taxon>
        <taxon>Spiralia</taxon>
        <taxon>Lophotrochozoa</taxon>
        <taxon>Mollusca</taxon>
        <taxon>Bivalvia</taxon>
        <taxon>Autobranchia</taxon>
        <taxon>Heteroconchia</taxon>
        <taxon>Palaeoheterodonta</taxon>
        <taxon>Unionida</taxon>
        <taxon>Unionoidea</taxon>
        <taxon>Unionidae</taxon>
        <taxon>Ambleminae</taxon>
        <taxon>Lampsilini</taxon>
        <taxon>Potamilus</taxon>
    </lineage>
</organism>
<feature type="domain" description="Amine oxidase" evidence="2">
    <location>
        <begin position="129"/>
        <end position="598"/>
    </location>
</feature>
<keyword evidence="4" id="KW-1185">Reference proteome</keyword>
<proteinExistence type="predicted"/>
<dbReference type="SUPFAM" id="SSF51905">
    <property type="entry name" value="FAD/NAD(P)-binding domain"/>
    <property type="match status" value="1"/>
</dbReference>
<dbReference type="GO" id="GO:0009063">
    <property type="term" value="P:amino acid catabolic process"/>
    <property type="evidence" value="ECO:0007669"/>
    <property type="project" value="TreeGrafter"/>
</dbReference>
<dbReference type="Gene3D" id="3.90.660.10">
    <property type="match status" value="1"/>
</dbReference>
<protein>
    <recommendedName>
        <fullName evidence="2">Amine oxidase domain-containing protein</fullName>
    </recommendedName>
</protein>
<gene>
    <name evidence="3" type="ORF">CHS0354_012244</name>
</gene>